<reference evidence="8" key="1">
    <citation type="submission" date="2022-02" db="EMBL/GenBank/DDBJ databases">
        <title>Paenibacillus sp. MBLB1832 Whole Genome Shotgun Sequencing.</title>
        <authorList>
            <person name="Hwang C.Y."/>
            <person name="Cho E.-S."/>
            <person name="Seo M.-J."/>
        </authorList>
    </citation>
    <scope>NUCLEOTIDE SEQUENCE</scope>
    <source>
        <strain evidence="8">MBLB1832</strain>
    </source>
</reference>
<dbReference type="InterPro" id="IPR051795">
    <property type="entry name" value="Glycosyl_Hydrlase_43"/>
</dbReference>
<dbReference type="GO" id="GO:0005975">
    <property type="term" value="P:carbohydrate metabolic process"/>
    <property type="evidence" value="ECO:0007669"/>
    <property type="project" value="InterPro"/>
</dbReference>
<dbReference type="InterPro" id="IPR023296">
    <property type="entry name" value="Glyco_hydro_beta-prop_sf"/>
</dbReference>
<dbReference type="InterPro" id="IPR013320">
    <property type="entry name" value="ConA-like_dom_sf"/>
</dbReference>
<keyword evidence="2 6" id="KW-0378">Hydrolase</keyword>
<feature type="domain" description="Beta-xylosidase C-terminal Concanavalin A-like" evidence="7">
    <location>
        <begin position="319"/>
        <end position="499"/>
    </location>
</feature>
<feature type="active site" description="Proton donor" evidence="4">
    <location>
        <position position="191"/>
    </location>
</feature>
<accession>A0AA96RLR3</accession>
<evidence type="ECO:0000256" key="4">
    <source>
        <dbReference type="PIRSR" id="PIRSR606710-1"/>
    </source>
</evidence>
<gene>
    <name evidence="8" type="ORF">MJB10_07585</name>
</gene>
<dbReference type="InterPro" id="IPR041542">
    <property type="entry name" value="GH43_C2"/>
</dbReference>
<dbReference type="PANTHER" id="PTHR42812:SF12">
    <property type="entry name" value="BETA-XYLOSIDASE-RELATED"/>
    <property type="match status" value="1"/>
</dbReference>
<evidence type="ECO:0000256" key="6">
    <source>
        <dbReference type="RuleBase" id="RU361187"/>
    </source>
</evidence>
<keyword evidence="3 6" id="KW-0326">Glycosidase</keyword>
<evidence type="ECO:0000313" key="8">
    <source>
        <dbReference type="EMBL" id="WNR45950.1"/>
    </source>
</evidence>
<evidence type="ECO:0000256" key="5">
    <source>
        <dbReference type="PIRSR" id="PIRSR606710-2"/>
    </source>
</evidence>
<organism evidence="8 9">
    <name type="scientific">Paenibacillus roseopurpureus</name>
    <dbReference type="NCBI Taxonomy" id="2918901"/>
    <lineage>
        <taxon>Bacteria</taxon>
        <taxon>Bacillati</taxon>
        <taxon>Bacillota</taxon>
        <taxon>Bacilli</taxon>
        <taxon>Bacillales</taxon>
        <taxon>Paenibacillaceae</taxon>
        <taxon>Paenibacillus</taxon>
    </lineage>
</organism>
<proteinExistence type="inferred from homology"/>
<dbReference type="CDD" id="cd09001">
    <property type="entry name" value="GH43_FsAxh1-like"/>
    <property type="match status" value="1"/>
</dbReference>
<dbReference type="EMBL" id="CP130319">
    <property type="protein sequence ID" value="WNR45950.1"/>
    <property type="molecule type" value="Genomic_DNA"/>
</dbReference>
<dbReference type="Proteomes" id="UP001304650">
    <property type="component" value="Chromosome"/>
</dbReference>
<dbReference type="InterPro" id="IPR006710">
    <property type="entry name" value="Glyco_hydro_43"/>
</dbReference>
<dbReference type="GO" id="GO:0004553">
    <property type="term" value="F:hydrolase activity, hydrolyzing O-glycosyl compounds"/>
    <property type="evidence" value="ECO:0007669"/>
    <property type="project" value="InterPro"/>
</dbReference>
<feature type="active site" description="Proton acceptor" evidence="4">
    <location>
        <position position="34"/>
    </location>
</feature>
<evidence type="ECO:0000259" key="7">
    <source>
        <dbReference type="Pfam" id="PF17851"/>
    </source>
</evidence>
<dbReference type="SUPFAM" id="SSF75005">
    <property type="entry name" value="Arabinanase/levansucrase/invertase"/>
    <property type="match status" value="1"/>
</dbReference>
<name>A0AA96RLR3_9BACL</name>
<keyword evidence="9" id="KW-1185">Reference proteome</keyword>
<dbReference type="Gene3D" id="2.60.120.200">
    <property type="match status" value="1"/>
</dbReference>
<feature type="site" description="Important for catalytic activity, responsible for pKa modulation of the active site Glu and correct orientation of both the proton donor and substrate" evidence="5">
    <location>
        <position position="142"/>
    </location>
</feature>
<sequence>MQDYRLDVLERVGVWGDMGNGYYRNPVLMADYSDPDVVRVGEDFYMVCSEFHFMGMPVLHSKDLVNWTIIGQVYDRLEMDSKYDSMEKYGKGSWAPSIRFHDGLFYVYFCTPDEGLYMSTAVNPAGPWAPLHEVARAYRWEDPCPFWDDDGQAYLGRSQCGAGPIILHRMTPDGKSLLDDGVTIYEGECAEGTKIYKRNGYYYLIIPEGTVPYGWQTAARSRNLYGPYERQVVLSQQDTWVNGPHQGGYVELENGEGWFLHFSHTGALGRIVHLQPVTWIEDWPLIGYSKNDRFPGKPVTVWKKPEVGSSHPICAPQTSDNFDSPQLGLQWQWNHNPDDRSWSLTERPGYLRLRTQPGIDLLRARNVLTQKIMGTSGVITIKLDTASMGFNQRAGVALMGGPETHQLYVENKGRKKGIVGILAGEAVQGPELIQTEVWFRITIQLCSQITFYYSLDGWNYQHFWRNAQVQNGYWKGARVALFTYEGQEGHVDIECFEYRHDGPGGQLEAE</sequence>
<comment type="similarity">
    <text evidence="1 6">Belongs to the glycosyl hydrolase 43 family.</text>
</comment>
<dbReference type="PANTHER" id="PTHR42812">
    <property type="entry name" value="BETA-XYLOSIDASE"/>
    <property type="match status" value="1"/>
</dbReference>
<dbReference type="Pfam" id="PF17851">
    <property type="entry name" value="GH43_C2"/>
    <property type="match status" value="1"/>
</dbReference>
<evidence type="ECO:0000313" key="9">
    <source>
        <dbReference type="Proteomes" id="UP001304650"/>
    </source>
</evidence>
<dbReference type="RefSeq" id="WP_314803143.1">
    <property type="nucleotide sequence ID" value="NZ_CP130319.1"/>
</dbReference>
<dbReference type="SUPFAM" id="SSF49899">
    <property type="entry name" value="Concanavalin A-like lectins/glucanases"/>
    <property type="match status" value="1"/>
</dbReference>
<evidence type="ECO:0000256" key="2">
    <source>
        <dbReference type="ARBA" id="ARBA00022801"/>
    </source>
</evidence>
<dbReference type="AlphaFoldDB" id="A0AA96RLR3"/>
<dbReference type="Gene3D" id="2.115.10.20">
    <property type="entry name" value="Glycosyl hydrolase domain, family 43"/>
    <property type="match status" value="1"/>
</dbReference>
<dbReference type="Pfam" id="PF04616">
    <property type="entry name" value="Glyco_hydro_43"/>
    <property type="match status" value="1"/>
</dbReference>
<evidence type="ECO:0000256" key="3">
    <source>
        <dbReference type="ARBA" id="ARBA00023295"/>
    </source>
</evidence>
<protein>
    <submittedName>
        <fullName evidence="8">Glycoside hydrolase 43 family protein</fullName>
    </submittedName>
</protein>
<dbReference type="KEGG" id="proo:MJB10_07585"/>
<evidence type="ECO:0000256" key="1">
    <source>
        <dbReference type="ARBA" id="ARBA00009865"/>
    </source>
</evidence>